<evidence type="ECO:0000313" key="2">
    <source>
        <dbReference type="EMBL" id="GAY75549.1"/>
    </source>
</evidence>
<dbReference type="Pfam" id="PF03466">
    <property type="entry name" value="LysR_substrate"/>
    <property type="match status" value="1"/>
</dbReference>
<evidence type="ECO:0000259" key="1">
    <source>
        <dbReference type="Pfam" id="PF03466"/>
    </source>
</evidence>
<dbReference type="Proteomes" id="UP000319716">
    <property type="component" value="Unassembled WGS sequence"/>
</dbReference>
<comment type="caution">
    <text evidence="2">The sequence shown here is derived from an EMBL/GenBank/DDBJ whole genome shotgun (WGS) entry which is preliminary data.</text>
</comment>
<organism evidence="2 3">
    <name type="scientific">Sporolactobacillus inulinus</name>
    <dbReference type="NCBI Taxonomy" id="2078"/>
    <lineage>
        <taxon>Bacteria</taxon>
        <taxon>Bacillati</taxon>
        <taxon>Bacillota</taxon>
        <taxon>Bacilli</taxon>
        <taxon>Bacillales</taxon>
        <taxon>Sporolactobacillaceae</taxon>
        <taxon>Sporolactobacillus</taxon>
    </lineage>
</organism>
<reference evidence="2 3" key="1">
    <citation type="submission" date="2017-11" db="EMBL/GenBank/DDBJ databases">
        <title>Draft Genome Sequence of Sporolactobacillus inulinus NBRC 111894 Isolated from Koso, a Japanese Sugar-Vegetable Fermented Beverage.</title>
        <authorList>
            <person name="Chiou T.Y."/>
            <person name="Oshima K."/>
            <person name="Suda W."/>
            <person name="Hattori M."/>
            <person name="Takahashi T."/>
        </authorList>
    </citation>
    <scope>NUCLEOTIDE SEQUENCE [LARGE SCALE GENOMIC DNA]</scope>
    <source>
        <strain evidence="2 3">NBRC111894</strain>
    </source>
</reference>
<feature type="domain" description="LysR substrate-binding" evidence="1">
    <location>
        <begin position="2"/>
        <end position="123"/>
    </location>
</feature>
<dbReference type="AlphaFoldDB" id="A0A4Y1Z915"/>
<dbReference type="PANTHER" id="PTHR30419">
    <property type="entry name" value="HTH-TYPE TRANSCRIPTIONAL REGULATOR YBHD"/>
    <property type="match status" value="1"/>
</dbReference>
<dbReference type="Gene3D" id="3.40.190.290">
    <property type="match status" value="1"/>
</dbReference>
<dbReference type="EMBL" id="BEXB01000006">
    <property type="protein sequence ID" value="GAY75549.1"/>
    <property type="molecule type" value="Genomic_DNA"/>
</dbReference>
<accession>A0A4Y1Z915</accession>
<dbReference type="GO" id="GO:0006355">
    <property type="term" value="P:regulation of DNA-templated transcription"/>
    <property type="evidence" value="ECO:0007669"/>
    <property type="project" value="TreeGrafter"/>
</dbReference>
<dbReference type="SUPFAM" id="SSF53850">
    <property type="entry name" value="Periplasmic binding protein-like II"/>
    <property type="match status" value="1"/>
</dbReference>
<gene>
    <name evidence="2" type="ORF">NBRC111894_1103</name>
</gene>
<proteinExistence type="predicted"/>
<protein>
    <submittedName>
        <fullName evidence="2">Malolactic regulator</fullName>
    </submittedName>
</protein>
<name>A0A4Y1Z915_9BACL</name>
<dbReference type="InterPro" id="IPR005119">
    <property type="entry name" value="LysR_subst-bd"/>
</dbReference>
<dbReference type="InterPro" id="IPR050950">
    <property type="entry name" value="HTH-type_LysR_regulators"/>
</dbReference>
<sequence>MITSPAHPLAKNGSIRFYDLAQESFIQLNERFVHSIAFNQLSRQAQIKPKLIYQTNDVQIIKGMVAKGVGISLLSAAALLPQDPVAVLTLRDQPQPEFLIQLVYRSNHLLTNLQQEMIQLFMQENF</sequence>
<dbReference type="GO" id="GO:0005829">
    <property type="term" value="C:cytosol"/>
    <property type="evidence" value="ECO:0007669"/>
    <property type="project" value="TreeGrafter"/>
</dbReference>
<evidence type="ECO:0000313" key="3">
    <source>
        <dbReference type="Proteomes" id="UP000319716"/>
    </source>
</evidence>